<dbReference type="SUPFAM" id="SSF56281">
    <property type="entry name" value="Metallo-hydrolase/oxidoreductase"/>
    <property type="match status" value="1"/>
</dbReference>
<evidence type="ECO:0000256" key="6">
    <source>
        <dbReference type="ARBA" id="ARBA00022801"/>
    </source>
</evidence>
<accession>A0A420ED83</accession>
<keyword evidence="5" id="KW-0255">Endonuclease</keyword>
<gene>
    <name evidence="8" type="ORF">DBZ36_09700</name>
</gene>
<dbReference type="AlphaFoldDB" id="A0A420ED83"/>
<evidence type="ECO:0000313" key="9">
    <source>
        <dbReference type="Proteomes" id="UP000286482"/>
    </source>
</evidence>
<keyword evidence="2" id="KW-0819">tRNA processing</keyword>
<reference evidence="8 9" key="1">
    <citation type="submission" date="2018-09" db="EMBL/GenBank/DDBJ databases">
        <authorList>
            <person name="Wang Z."/>
        </authorList>
    </citation>
    <scope>NUCLEOTIDE SEQUENCE [LARGE SCALE GENOMIC DNA]</scope>
    <source>
        <strain evidence="8 9">ALS 81</strain>
    </source>
</reference>
<dbReference type="PANTHER" id="PTHR12553">
    <property type="entry name" value="ZINC PHOSPHODIESTERASE ELAC PROTEIN 2"/>
    <property type="match status" value="1"/>
</dbReference>
<name>A0A420ED83_9ALTE</name>
<keyword evidence="6" id="KW-0378">Hydrolase</keyword>
<dbReference type="GO" id="GO:0046872">
    <property type="term" value="F:metal ion binding"/>
    <property type="evidence" value="ECO:0007669"/>
    <property type="project" value="UniProtKB-KW"/>
</dbReference>
<dbReference type="Gene3D" id="3.60.15.10">
    <property type="entry name" value="Ribonuclease Z/Hydroxyacylglutathione hydrolase-like"/>
    <property type="match status" value="1"/>
</dbReference>
<dbReference type="Proteomes" id="UP000286482">
    <property type="component" value="Unassembled WGS sequence"/>
</dbReference>
<evidence type="ECO:0000256" key="1">
    <source>
        <dbReference type="ARBA" id="ARBA00001947"/>
    </source>
</evidence>
<dbReference type="Pfam" id="PF23023">
    <property type="entry name" value="Anti-Pycsar_Apyc1"/>
    <property type="match status" value="1"/>
</dbReference>
<protein>
    <submittedName>
        <fullName evidence="8">Ribonuclease Z</fullName>
    </submittedName>
</protein>
<sequence>MHIDILGVGDAYTIRNSNAAIRVIDERGLQCLIDCGPTVPKALWQRKLPANDIDLIYFTHIHPDHCMGLTSLLNQWDSSGRSKRLCIMAQRSDISWLKTLASHAWWPAANAGFEIVWLETPSQGSWSNWEIETCLSQHSVPNRSVRISVGNHSLFYSGDGRPCAQGVELMQRSTLIFQECGSYDALADNASHADFPQLANVSQARLTASMYLYHYQDADKAKIEQQLANYSNLRLAIEGDLISLDHVAQQRNASL</sequence>
<evidence type="ECO:0000256" key="7">
    <source>
        <dbReference type="ARBA" id="ARBA00022833"/>
    </source>
</evidence>
<evidence type="ECO:0000256" key="3">
    <source>
        <dbReference type="ARBA" id="ARBA00022722"/>
    </source>
</evidence>
<dbReference type="InterPro" id="IPR047151">
    <property type="entry name" value="RNZ2-like"/>
</dbReference>
<comment type="caution">
    <text evidence="8">The sequence shown here is derived from an EMBL/GenBank/DDBJ whole genome shotgun (WGS) entry which is preliminary data.</text>
</comment>
<evidence type="ECO:0000256" key="2">
    <source>
        <dbReference type="ARBA" id="ARBA00022694"/>
    </source>
</evidence>
<keyword evidence="3" id="KW-0540">Nuclease</keyword>
<dbReference type="InterPro" id="IPR036866">
    <property type="entry name" value="RibonucZ/Hydroxyglut_hydro"/>
</dbReference>
<evidence type="ECO:0000256" key="5">
    <source>
        <dbReference type="ARBA" id="ARBA00022759"/>
    </source>
</evidence>
<evidence type="ECO:0000313" key="8">
    <source>
        <dbReference type="EMBL" id="RKF18667.1"/>
    </source>
</evidence>
<dbReference type="RefSeq" id="WP_120354746.1">
    <property type="nucleotide sequence ID" value="NZ_RAQO01000005.1"/>
</dbReference>
<dbReference type="OrthoDB" id="9803916at2"/>
<dbReference type="GO" id="GO:0042781">
    <property type="term" value="F:3'-tRNA processing endoribonuclease activity"/>
    <property type="evidence" value="ECO:0007669"/>
    <property type="project" value="InterPro"/>
</dbReference>
<keyword evidence="7" id="KW-0862">Zinc</keyword>
<keyword evidence="4" id="KW-0479">Metal-binding</keyword>
<dbReference type="EMBL" id="RAQO01000005">
    <property type="protein sequence ID" value="RKF18667.1"/>
    <property type="molecule type" value="Genomic_DNA"/>
</dbReference>
<proteinExistence type="predicted"/>
<organism evidence="8 9">
    <name type="scientific">Alginatibacterium sediminis</name>
    <dbReference type="NCBI Taxonomy" id="2164068"/>
    <lineage>
        <taxon>Bacteria</taxon>
        <taxon>Pseudomonadati</taxon>
        <taxon>Pseudomonadota</taxon>
        <taxon>Gammaproteobacteria</taxon>
        <taxon>Alteromonadales</taxon>
        <taxon>Alteromonadaceae</taxon>
        <taxon>Alginatibacterium</taxon>
    </lineage>
</organism>
<dbReference type="PANTHER" id="PTHR12553:SF49">
    <property type="entry name" value="ZINC PHOSPHODIESTERASE ELAC PROTEIN 2"/>
    <property type="match status" value="1"/>
</dbReference>
<comment type="cofactor">
    <cofactor evidence="1">
        <name>Zn(2+)</name>
        <dbReference type="ChEBI" id="CHEBI:29105"/>
    </cofactor>
</comment>
<keyword evidence="9" id="KW-1185">Reference proteome</keyword>
<evidence type="ECO:0000256" key="4">
    <source>
        <dbReference type="ARBA" id="ARBA00022723"/>
    </source>
</evidence>